<keyword evidence="2" id="KW-0067">ATP-binding</keyword>
<dbReference type="PROSITE" id="PS50043">
    <property type="entry name" value="HTH_LUXR_2"/>
    <property type="match status" value="1"/>
</dbReference>
<gene>
    <name evidence="4" type="ORF">VZC37_19600</name>
</gene>
<accession>A0ABU7MIV3</accession>
<dbReference type="PANTHER" id="PTHR16305">
    <property type="entry name" value="TESTICULAR SOLUBLE ADENYLYL CYCLASE"/>
    <property type="match status" value="1"/>
</dbReference>
<evidence type="ECO:0000259" key="3">
    <source>
        <dbReference type="PROSITE" id="PS50043"/>
    </source>
</evidence>
<dbReference type="Pfam" id="PF13191">
    <property type="entry name" value="AAA_16"/>
    <property type="match status" value="1"/>
</dbReference>
<keyword evidence="1" id="KW-0547">Nucleotide-binding</keyword>
<dbReference type="PANTHER" id="PTHR16305:SF35">
    <property type="entry name" value="TRANSCRIPTIONAL ACTIVATOR DOMAIN"/>
    <property type="match status" value="1"/>
</dbReference>
<dbReference type="InterPro" id="IPR027417">
    <property type="entry name" value="P-loop_NTPase"/>
</dbReference>
<evidence type="ECO:0000313" key="5">
    <source>
        <dbReference type="Proteomes" id="UP001347146"/>
    </source>
</evidence>
<dbReference type="CDD" id="cd06170">
    <property type="entry name" value="LuxR_C_like"/>
    <property type="match status" value="1"/>
</dbReference>
<dbReference type="Gene3D" id="1.10.10.10">
    <property type="entry name" value="Winged helix-like DNA-binding domain superfamily/Winged helix DNA-binding domain"/>
    <property type="match status" value="1"/>
</dbReference>
<dbReference type="InterPro" id="IPR000792">
    <property type="entry name" value="Tscrpt_reg_LuxR_C"/>
</dbReference>
<dbReference type="Gene3D" id="1.25.40.10">
    <property type="entry name" value="Tetratricopeptide repeat domain"/>
    <property type="match status" value="1"/>
</dbReference>
<reference evidence="4 5" key="1">
    <citation type="submission" date="2024-01" db="EMBL/GenBank/DDBJ databases">
        <title>Draft genome sequence of Gordonia sp. LSe1-13.</title>
        <authorList>
            <person name="Suphannarot A."/>
            <person name="Mingma R."/>
        </authorList>
    </citation>
    <scope>NUCLEOTIDE SEQUENCE [LARGE SCALE GENOMIC DNA]</scope>
    <source>
        <strain evidence="4 5">LSe1-13</strain>
    </source>
</reference>
<proteinExistence type="predicted"/>
<evidence type="ECO:0000256" key="2">
    <source>
        <dbReference type="ARBA" id="ARBA00022840"/>
    </source>
</evidence>
<protein>
    <submittedName>
        <fullName evidence="4">LuxR C-terminal-related transcriptional regulator</fullName>
    </submittedName>
</protein>
<dbReference type="PRINTS" id="PR00038">
    <property type="entry name" value="HTHLUXR"/>
</dbReference>
<dbReference type="InterPro" id="IPR041664">
    <property type="entry name" value="AAA_16"/>
</dbReference>
<dbReference type="SMART" id="SM00421">
    <property type="entry name" value="HTH_LUXR"/>
    <property type="match status" value="1"/>
</dbReference>
<dbReference type="InterPro" id="IPR011990">
    <property type="entry name" value="TPR-like_helical_dom_sf"/>
</dbReference>
<dbReference type="InterPro" id="IPR036388">
    <property type="entry name" value="WH-like_DNA-bd_sf"/>
</dbReference>
<organism evidence="4 5">
    <name type="scientific">Gordonia sesuvii</name>
    <dbReference type="NCBI Taxonomy" id="3116777"/>
    <lineage>
        <taxon>Bacteria</taxon>
        <taxon>Bacillati</taxon>
        <taxon>Actinomycetota</taxon>
        <taxon>Actinomycetes</taxon>
        <taxon>Mycobacteriales</taxon>
        <taxon>Gordoniaceae</taxon>
        <taxon>Gordonia</taxon>
    </lineage>
</organism>
<dbReference type="SUPFAM" id="SSF48452">
    <property type="entry name" value="TPR-like"/>
    <property type="match status" value="1"/>
</dbReference>
<feature type="domain" description="HTH luxR-type" evidence="3">
    <location>
        <begin position="758"/>
        <end position="823"/>
    </location>
</feature>
<dbReference type="InterPro" id="IPR016032">
    <property type="entry name" value="Sig_transdc_resp-reg_C-effctor"/>
</dbReference>
<dbReference type="SUPFAM" id="SSF46894">
    <property type="entry name" value="C-terminal effector domain of the bipartite response regulators"/>
    <property type="match status" value="1"/>
</dbReference>
<sequence length="825" mass="88937">MLERADQLTQINAAIGALPTGSAFSIAGESGAGKTTLVGQVCAAASDVRVLRVSCDPLDIPRPLGPIKDLGIGLTPAMLAEVCEATFAFLSTEPTVLVVEDLHWVDAATGDVLRFLCRRIESMPVVLLLTHRELDAQAPARALLAEDVARVELPPLSIAAISELVRGTGLDPIQVHAATRGNPYFATEIARDPDLPIPSTVRDAVLARTTKVTAADFEVLQLIAASPDRVADTALPALHVDFPTVRRLMTTGLLEWGPGGVLFRHEIARRAVESTIPPGGVRHLHARLLDALEQLDGVDASVLTHHAVAARDSDRAFRHARAAAEDAVRGGAHTEAVAFYEIALEHQRSASTRERAELLLALANEQYMVSRLPEAIATVNASFPLWTELDDASGLATAHTAVGVYEYYSAQRRRAETHLTRASQIAHEKGALAEYGHAQVQLAFLAFMRGDEAHTQDRLAESITAPGELMRLWNLVVADAAALARGDNAARTRLFAHMESARAYGFDELASTVYSQVASLDVEQGRYRAAVGVLDVGLPFTVERDIQICRHWQTAVRSRLHLTRGHWSGALEDADAVIDANGMPIATLWPHLVKALVPLRCGAAFDDAEVEDAWALSEQIDEPLRRLAVLTALAEISWMTGHADRRVLDADTLDGDGAEWGAGGLAVWRRRLGLATATGVIAEPYRLSLDGRHADAAQWWYDAGDPFSAAMSWLDSDEPARGVTILDGLGALGTADRARAMLRERGGTDLPQRPRRATRANPGGLTNRQLEVARLVAEGLSNAEIATRLYISPKTADHHVSAVLTKLGLSSRREVLAQGAELGLR</sequence>
<keyword evidence="5" id="KW-1185">Reference proteome</keyword>
<dbReference type="SUPFAM" id="SSF52540">
    <property type="entry name" value="P-loop containing nucleoside triphosphate hydrolases"/>
    <property type="match status" value="1"/>
</dbReference>
<evidence type="ECO:0000256" key="1">
    <source>
        <dbReference type="ARBA" id="ARBA00022741"/>
    </source>
</evidence>
<name>A0ABU7MIV3_9ACTN</name>
<dbReference type="Proteomes" id="UP001347146">
    <property type="component" value="Unassembled WGS sequence"/>
</dbReference>
<dbReference type="EMBL" id="JAZDUF010000006">
    <property type="protein sequence ID" value="MEE3852556.1"/>
    <property type="molecule type" value="Genomic_DNA"/>
</dbReference>
<dbReference type="Pfam" id="PF00196">
    <property type="entry name" value="GerE"/>
    <property type="match status" value="1"/>
</dbReference>
<comment type="caution">
    <text evidence="4">The sequence shown here is derived from an EMBL/GenBank/DDBJ whole genome shotgun (WGS) entry which is preliminary data.</text>
</comment>
<evidence type="ECO:0000313" key="4">
    <source>
        <dbReference type="EMBL" id="MEE3852556.1"/>
    </source>
</evidence>
<dbReference type="RefSeq" id="WP_330434981.1">
    <property type="nucleotide sequence ID" value="NZ_JAZDUF010000006.1"/>
</dbReference>